<evidence type="ECO:0000256" key="1">
    <source>
        <dbReference type="SAM" id="MobiDB-lite"/>
    </source>
</evidence>
<protein>
    <submittedName>
        <fullName evidence="2">Uncharacterized protein</fullName>
    </submittedName>
</protein>
<dbReference type="EMBL" id="CAJPWZ010001791">
    <property type="protein sequence ID" value="CAG2223593.1"/>
    <property type="molecule type" value="Genomic_DNA"/>
</dbReference>
<keyword evidence="3" id="KW-1185">Reference proteome</keyword>
<gene>
    <name evidence="2" type="ORF">MEDL_36955</name>
</gene>
<proteinExistence type="predicted"/>
<accession>A0A8S3SZ40</accession>
<dbReference type="Proteomes" id="UP000683360">
    <property type="component" value="Unassembled WGS sequence"/>
</dbReference>
<evidence type="ECO:0000313" key="2">
    <source>
        <dbReference type="EMBL" id="CAG2223593.1"/>
    </source>
</evidence>
<feature type="region of interest" description="Disordered" evidence="1">
    <location>
        <begin position="66"/>
        <end position="86"/>
    </location>
</feature>
<evidence type="ECO:0000313" key="3">
    <source>
        <dbReference type="Proteomes" id="UP000683360"/>
    </source>
</evidence>
<dbReference type="OrthoDB" id="10529596at2759"/>
<dbReference type="AlphaFoldDB" id="A0A8S3SZ40"/>
<reference evidence="2" key="1">
    <citation type="submission" date="2021-03" db="EMBL/GenBank/DDBJ databases">
        <authorList>
            <person name="Bekaert M."/>
        </authorList>
    </citation>
    <scope>NUCLEOTIDE SEQUENCE</scope>
</reference>
<feature type="compositionally biased region" description="Polar residues" evidence="1">
    <location>
        <begin position="66"/>
        <end position="82"/>
    </location>
</feature>
<name>A0A8S3SZ40_MYTED</name>
<organism evidence="2 3">
    <name type="scientific">Mytilus edulis</name>
    <name type="common">Blue mussel</name>
    <dbReference type="NCBI Taxonomy" id="6550"/>
    <lineage>
        <taxon>Eukaryota</taxon>
        <taxon>Metazoa</taxon>
        <taxon>Spiralia</taxon>
        <taxon>Lophotrochozoa</taxon>
        <taxon>Mollusca</taxon>
        <taxon>Bivalvia</taxon>
        <taxon>Autobranchia</taxon>
        <taxon>Pteriomorphia</taxon>
        <taxon>Mytilida</taxon>
        <taxon>Mytiloidea</taxon>
        <taxon>Mytilidae</taxon>
        <taxon>Mytilinae</taxon>
        <taxon>Mytilus</taxon>
    </lineage>
</organism>
<sequence>MTDEFKNPTRRTMESDGFIYFQLNINFDGQRTESTFIKCKPKQTIGDAIFDNMADENVAIVKVQTVSPPNKTRADTPTSTPKESGDVDNVAMFVGYFDEENSNNIDSCQEEIVTLEPQASIPRQQEDAFPCVNIRIQDHDSDCVDGVSSQKGLSL</sequence>
<comment type="caution">
    <text evidence="2">The sequence shown here is derived from an EMBL/GenBank/DDBJ whole genome shotgun (WGS) entry which is preliminary data.</text>
</comment>